<keyword evidence="3" id="KW-0689">Ribosomal protein</keyword>
<feature type="compositionally biased region" description="Low complexity" evidence="7">
    <location>
        <begin position="336"/>
        <end position="345"/>
    </location>
</feature>
<dbReference type="AlphaFoldDB" id="A0AAJ0BPR6"/>
<evidence type="ECO:0000256" key="7">
    <source>
        <dbReference type="SAM" id="MobiDB-lite"/>
    </source>
</evidence>
<evidence type="ECO:0000256" key="6">
    <source>
        <dbReference type="ARBA" id="ARBA00035267"/>
    </source>
</evidence>
<dbReference type="PANTHER" id="PTHR15893:SF0">
    <property type="entry name" value="LARGE RIBOSOMAL SUBUNIT PROTEIN BL27M"/>
    <property type="match status" value="1"/>
</dbReference>
<reference evidence="8" key="1">
    <citation type="submission" date="2023-06" db="EMBL/GenBank/DDBJ databases">
        <title>Genome-scale phylogeny and comparative genomics of the fungal order Sordariales.</title>
        <authorList>
            <consortium name="Lawrence Berkeley National Laboratory"/>
            <person name="Hensen N."/>
            <person name="Bonometti L."/>
            <person name="Westerberg I."/>
            <person name="Brannstrom I.O."/>
            <person name="Guillou S."/>
            <person name="Cros-Aarteil S."/>
            <person name="Calhoun S."/>
            <person name="Haridas S."/>
            <person name="Kuo A."/>
            <person name="Mondo S."/>
            <person name="Pangilinan J."/>
            <person name="Riley R."/>
            <person name="Labutti K."/>
            <person name="Andreopoulos B."/>
            <person name="Lipzen A."/>
            <person name="Chen C."/>
            <person name="Yanf M."/>
            <person name="Daum C."/>
            <person name="Ng V."/>
            <person name="Clum A."/>
            <person name="Steindorff A."/>
            <person name="Ohm R."/>
            <person name="Martin F."/>
            <person name="Silar P."/>
            <person name="Natvig D."/>
            <person name="Lalanne C."/>
            <person name="Gautier V."/>
            <person name="Ament-Velasquez S.L."/>
            <person name="Kruys A."/>
            <person name="Hutchinson M.I."/>
            <person name="Powell A.J."/>
            <person name="Barry K."/>
            <person name="Miller A.N."/>
            <person name="Grigoriev I.V."/>
            <person name="Debuchy R."/>
            <person name="Gladieux P."/>
            <person name="Thoren M.H."/>
            <person name="Johannesson H."/>
        </authorList>
    </citation>
    <scope>NUCLEOTIDE SEQUENCE</scope>
    <source>
        <strain evidence="8">8032-3</strain>
    </source>
</reference>
<dbReference type="Pfam" id="PF01016">
    <property type="entry name" value="Ribosomal_L27"/>
    <property type="match status" value="1"/>
</dbReference>
<dbReference type="RefSeq" id="XP_060278428.1">
    <property type="nucleotide sequence ID" value="XM_060429327.1"/>
</dbReference>
<keyword evidence="5" id="KW-0687">Ribonucleoprotein</keyword>
<protein>
    <recommendedName>
        <fullName evidence="6">Large ribosomal subunit protein bL27m</fullName>
    </recommendedName>
</protein>
<proteinExistence type="inferred from homology"/>
<feature type="compositionally biased region" description="Basic residues" evidence="7">
    <location>
        <begin position="221"/>
        <end position="230"/>
    </location>
</feature>
<dbReference type="GeneID" id="85312514"/>
<keyword evidence="9" id="KW-1185">Reference proteome</keyword>
<dbReference type="InterPro" id="IPR001684">
    <property type="entry name" value="Ribosomal_bL27"/>
</dbReference>
<dbReference type="Gene3D" id="2.40.50.100">
    <property type="match status" value="1"/>
</dbReference>
<evidence type="ECO:0000256" key="2">
    <source>
        <dbReference type="ARBA" id="ARBA00010797"/>
    </source>
</evidence>
<comment type="subcellular location">
    <subcellularLocation>
        <location evidence="1">Mitochondrion</location>
    </subcellularLocation>
</comment>
<keyword evidence="4" id="KW-0496">Mitochondrion</keyword>
<dbReference type="PANTHER" id="PTHR15893">
    <property type="entry name" value="RIBOSOMAL PROTEIN L27"/>
    <property type="match status" value="1"/>
</dbReference>
<dbReference type="FunFam" id="2.40.50.100:FF:000042">
    <property type="entry name" value="50S ribosomal protein L27"/>
    <property type="match status" value="1"/>
</dbReference>
<dbReference type="EMBL" id="MU839041">
    <property type="protein sequence ID" value="KAK1762215.1"/>
    <property type="molecule type" value="Genomic_DNA"/>
</dbReference>
<sequence>MRLTQLQRPLQAAAASGFRPGLAFTPTCLSQLFGQLRLDGGSQVEGRRYASVKSQGAYKLKWKRTIPKKMGAKRTGDQFVIPGNIIYKQRGTLWHAGENTIISRNHTIHAAVSGYVKYYRDPAHHPTRQYIGVTFNREDKLPYPPNAVRRRRLNLVASPRKPEPEARDVTGPSGIPLWVVRREGQTLAEAEAELLQATGADGAEQGQQPQQQQLAQEATKARRSKKSLAKQRAARLTELRAQRRRVQRETRVLHLQNDYSYREHNWEIGRLIGPAGRVPGTGKVVARKAALRARRRRRDAEFRKLKASAAARKVRRDAHMEKVAAKKALRAAAEAGEAVEAAKGAAKGKGQGQGKKKA</sequence>
<dbReference type="Proteomes" id="UP001244011">
    <property type="component" value="Unassembled WGS sequence"/>
</dbReference>
<evidence type="ECO:0000256" key="4">
    <source>
        <dbReference type="ARBA" id="ARBA00023128"/>
    </source>
</evidence>
<feature type="compositionally biased region" description="Low complexity" evidence="7">
    <location>
        <begin position="200"/>
        <end position="218"/>
    </location>
</feature>
<feature type="region of interest" description="Disordered" evidence="7">
    <location>
        <begin position="336"/>
        <end position="358"/>
    </location>
</feature>
<evidence type="ECO:0000313" key="8">
    <source>
        <dbReference type="EMBL" id="KAK1762215.1"/>
    </source>
</evidence>
<accession>A0AAJ0BPR6</accession>
<gene>
    <name evidence="8" type="ORF">QBC33DRAFT_552658</name>
</gene>
<name>A0AAJ0BPR6_9PEZI</name>
<dbReference type="GO" id="GO:0006412">
    <property type="term" value="P:translation"/>
    <property type="evidence" value="ECO:0007669"/>
    <property type="project" value="InterPro"/>
</dbReference>
<evidence type="ECO:0000256" key="3">
    <source>
        <dbReference type="ARBA" id="ARBA00022980"/>
    </source>
</evidence>
<dbReference type="GO" id="GO:0005762">
    <property type="term" value="C:mitochondrial large ribosomal subunit"/>
    <property type="evidence" value="ECO:0007669"/>
    <property type="project" value="TreeGrafter"/>
</dbReference>
<comment type="similarity">
    <text evidence="2">Belongs to the bacterial ribosomal protein bL27 family.</text>
</comment>
<dbReference type="PRINTS" id="PR00063">
    <property type="entry name" value="RIBOSOMALL27"/>
</dbReference>
<feature type="region of interest" description="Disordered" evidence="7">
    <location>
        <begin position="200"/>
        <end position="230"/>
    </location>
</feature>
<feature type="region of interest" description="Disordered" evidence="7">
    <location>
        <begin position="153"/>
        <end position="173"/>
    </location>
</feature>
<evidence type="ECO:0000313" key="9">
    <source>
        <dbReference type="Proteomes" id="UP001244011"/>
    </source>
</evidence>
<evidence type="ECO:0000256" key="5">
    <source>
        <dbReference type="ARBA" id="ARBA00023274"/>
    </source>
</evidence>
<feature type="compositionally biased region" description="Gly residues" evidence="7">
    <location>
        <begin position="347"/>
        <end position="358"/>
    </location>
</feature>
<evidence type="ECO:0000256" key="1">
    <source>
        <dbReference type="ARBA" id="ARBA00004173"/>
    </source>
</evidence>
<dbReference type="GO" id="GO:0003735">
    <property type="term" value="F:structural constituent of ribosome"/>
    <property type="evidence" value="ECO:0007669"/>
    <property type="project" value="InterPro"/>
</dbReference>
<organism evidence="8 9">
    <name type="scientific">Phialemonium atrogriseum</name>
    <dbReference type="NCBI Taxonomy" id="1093897"/>
    <lineage>
        <taxon>Eukaryota</taxon>
        <taxon>Fungi</taxon>
        <taxon>Dikarya</taxon>
        <taxon>Ascomycota</taxon>
        <taxon>Pezizomycotina</taxon>
        <taxon>Sordariomycetes</taxon>
        <taxon>Sordariomycetidae</taxon>
        <taxon>Cephalothecales</taxon>
        <taxon>Cephalothecaceae</taxon>
        <taxon>Phialemonium</taxon>
    </lineage>
</organism>
<comment type="caution">
    <text evidence="8">The sequence shown here is derived from an EMBL/GenBank/DDBJ whole genome shotgun (WGS) entry which is preliminary data.</text>
</comment>
<dbReference type="SUPFAM" id="SSF110324">
    <property type="entry name" value="Ribosomal L27 protein-like"/>
    <property type="match status" value="1"/>
</dbReference>